<keyword evidence="2" id="KW-0732">Signal</keyword>
<feature type="region of interest" description="Disordered" evidence="1">
    <location>
        <begin position="69"/>
        <end position="118"/>
    </location>
</feature>
<reference evidence="3" key="1">
    <citation type="submission" date="2020-10" db="EMBL/GenBank/DDBJ databases">
        <authorList>
            <person name="Han B."/>
            <person name="Lu T."/>
            <person name="Zhao Q."/>
            <person name="Huang X."/>
            <person name="Zhao Y."/>
        </authorList>
    </citation>
    <scope>NUCLEOTIDE SEQUENCE</scope>
</reference>
<evidence type="ECO:0000256" key="1">
    <source>
        <dbReference type="SAM" id="MobiDB-lite"/>
    </source>
</evidence>
<accession>A0A811P7Q8</accession>
<feature type="chain" id="PRO_5032568273" evidence="2">
    <location>
        <begin position="36"/>
        <end position="118"/>
    </location>
</feature>
<feature type="signal peptide" evidence="2">
    <location>
        <begin position="1"/>
        <end position="35"/>
    </location>
</feature>
<dbReference type="EMBL" id="CAJGYO010000006">
    <property type="protein sequence ID" value="CAD6239029.1"/>
    <property type="molecule type" value="Genomic_DNA"/>
</dbReference>
<gene>
    <name evidence="3" type="ORF">NCGR_LOCUS26082</name>
</gene>
<evidence type="ECO:0000256" key="2">
    <source>
        <dbReference type="SAM" id="SignalP"/>
    </source>
</evidence>
<protein>
    <submittedName>
        <fullName evidence="3">Uncharacterized protein</fullName>
    </submittedName>
</protein>
<sequence>MAQQRQQRRRGSGGGGGVLRLVAVLLLLSLCLARADAVAAPSAPLAGAAPASESEHGVATALENALAQEEVARGHSTASTAAAEEDEGDGAVELERAAMESTEDYGFPSANSRHVPHP</sequence>
<dbReference type="Proteomes" id="UP000604825">
    <property type="component" value="Unassembled WGS sequence"/>
</dbReference>
<name>A0A811P7Q8_9POAL</name>
<evidence type="ECO:0000313" key="3">
    <source>
        <dbReference type="EMBL" id="CAD6239029.1"/>
    </source>
</evidence>
<keyword evidence="4" id="KW-1185">Reference proteome</keyword>
<comment type="caution">
    <text evidence="3">The sequence shown here is derived from an EMBL/GenBank/DDBJ whole genome shotgun (WGS) entry which is preliminary data.</text>
</comment>
<feature type="compositionally biased region" description="Acidic residues" evidence="1">
    <location>
        <begin position="83"/>
        <end position="92"/>
    </location>
</feature>
<evidence type="ECO:0000313" key="4">
    <source>
        <dbReference type="Proteomes" id="UP000604825"/>
    </source>
</evidence>
<organism evidence="3 4">
    <name type="scientific">Miscanthus lutarioriparius</name>
    <dbReference type="NCBI Taxonomy" id="422564"/>
    <lineage>
        <taxon>Eukaryota</taxon>
        <taxon>Viridiplantae</taxon>
        <taxon>Streptophyta</taxon>
        <taxon>Embryophyta</taxon>
        <taxon>Tracheophyta</taxon>
        <taxon>Spermatophyta</taxon>
        <taxon>Magnoliopsida</taxon>
        <taxon>Liliopsida</taxon>
        <taxon>Poales</taxon>
        <taxon>Poaceae</taxon>
        <taxon>PACMAD clade</taxon>
        <taxon>Panicoideae</taxon>
        <taxon>Andropogonodae</taxon>
        <taxon>Andropogoneae</taxon>
        <taxon>Saccharinae</taxon>
        <taxon>Miscanthus</taxon>
    </lineage>
</organism>
<proteinExistence type="predicted"/>
<dbReference type="AlphaFoldDB" id="A0A811P7Q8"/>